<organism evidence="1">
    <name type="scientific">uncultured Thermomicrobiales bacterium</name>
    <dbReference type="NCBI Taxonomy" id="1645740"/>
    <lineage>
        <taxon>Bacteria</taxon>
        <taxon>Pseudomonadati</taxon>
        <taxon>Thermomicrobiota</taxon>
        <taxon>Thermomicrobia</taxon>
        <taxon>Thermomicrobiales</taxon>
        <taxon>environmental samples</taxon>
    </lineage>
</organism>
<accession>A0A6J4VPX5</accession>
<protein>
    <submittedName>
        <fullName evidence="1">Uncharacterized protein</fullName>
    </submittedName>
</protein>
<sequence>MLSAFTVDSQSMPGAVVGWTCGQRGTGKVSR</sequence>
<gene>
    <name evidence="1" type="ORF">AVDCRST_MAG33-3485</name>
</gene>
<proteinExistence type="predicted"/>
<reference evidence="1" key="1">
    <citation type="submission" date="2020-02" db="EMBL/GenBank/DDBJ databases">
        <authorList>
            <person name="Meier V. D."/>
        </authorList>
    </citation>
    <scope>NUCLEOTIDE SEQUENCE</scope>
    <source>
        <strain evidence="1">AVDCRST_MAG33</strain>
    </source>
</reference>
<dbReference type="AlphaFoldDB" id="A0A6J4VPX5"/>
<evidence type="ECO:0000313" key="1">
    <source>
        <dbReference type="EMBL" id="CAA9579767.1"/>
    </source>
</evidence>
<dbReference type="EMBL" id="CADCWK010000424">
    <property type="protein sequence ID" value="CAA9579767.1"/>
    <property type="molecule type" value="Genomic_DNA"/>
</dbReference>
<name>A0A6J4VPX5_9BACT</name>